<evidence type="ECO:0000313" key="1">
    <source>
        <dbReference type="EMBL" id="GFD08098.1"/>
    </source>
</evidence>
<protein>
    <submittedName>
        <fullName evidence="1">Uncharacterized protein</fullName>
    </submittedName>
</protein>
<gene>
    <name evidence="1" type="ORF">Tci_880067</name>
</gene>
<sequence length="95" mass="10273">ILPAESQVNAIDPSVVVTDSSATEYDSADESLVCNTPLPPLEKLAGAELIFGPKNIKSILKSSSTFTDEALKGLILRLLLLRLKLQLQKLTQLLL</sequence>
<feature type="non-terminal residue" evidence="1">
    <location>
        <position position="1"/>
    </location>
</feature>
<proteinExistence type="predicted"/>
<feature type="non-terminal residue" evidence="1">
    <location>
        <position position="95"/>
    </location>
</feature>
<reference evidence="1" key="1">
    <citation type="journal article" date="2019" name="Sci. Rep.">
        <title>Draft genome of Tanacetum cinerariifolium, the natural source of mosquito coil.</title>
        <authorList>
            <person name="Yamashiro T."/>
            <person name="Shiraishi A."/>
            <person name="Satake H."/>
            <person name="Nakayama K."/>
        </authorList>
    </citation>
    <scope>NUCLEOTIDE SEQUENCE</scope>
</reference>
<dbReference type="AlphaFoldDB" id="A0A699TFQ4"/>
<comment type="caution">
    <text evidence="1">The sequence shown here is derived from an EMBL/GenBank/DDBJ whole genome shotgun (WGS) entry which is preliminary data.</text>
</comment>
<dbReference type="EMBL" id="BKCJ011235933">
    <property type="protein sequence ID" value="GFD08098.1"/>
    <property type="molecule type" value="Genomic_DNA"/>
</dbReference>
<name>A0A699TFQ4_TANCI</name>
<accession>A0A699TFQ4</accession>
<organism evidence="1">
    <name type="scientific">Tanacetum cinerariifolium</name>
    <name type="common">Dalmatian daisy</name>
    <name type="synonym">Chrysanthemum cinerariifolium</name>
    <dbReference type="NCBI Taxonomy" id="118510"/>
    <lineage>
        <taxon>Eukaryota</taxon>
        <taxon>Viridiplantae</taxon>
        <taxon>Streptophyta</taxon>
        <taxon>Embryophyta</taxon>
        <taxon>Tracheophyta</taxon>
        <taxon>Spermatophyta</taxon>
        <taxon>Magnoliopsida</taxon>
        <taxon>eudicotyledons</taxon>
        <taxon>Gunneridae</taxon>
        <taxon>Pentapetalae</taxon>
        <taxon>asterids</taxon>
        <taxon>campanulids</taxon>
        <taxon>Asterales</taxon>
        <taxon>Asteraceae</taxon>
        <taxon>Asteroideae</taxon>
        <taxon>Anthemideae</taxon>
        <taxon>Anthemidinae</taxon>
        <taxon>Tanacetum</taxon>
    </lineage>
</organism>